<proteinExistence type="predicted"/>
<gene>
    <name evidence="1" type="ORF">SPRG_19742</name>
</gene>
<dbReference type="GeneID" id="24141032"/>
<evidence type="ECO:0000313" key="1">
    <source>
        <dbReference type="EMBL" id="KDO29864.1"/>
    </source>
</evidence>
<dbReference type="RefSeq" id="XP_012199561.1">
    <property type="nucleotide sequence ID" value="XM_012344171.1"/>
</dbReference>
<dbReference type="OMA" id="TSDCKAT"/>
<evidence type="ECO:0000313" key="2">
    <source>
        <dbReference type="Proteomes" id="UP000030745"/>
    </source>
</evidence>
<dbReference type="AlphaFoldDB" id="A0A067CGI5"/>
<sequence>MAVSTDPLRASFSRRLSRCPHCAASYMSFDNRVYCTSDCKATAKILRSLQPDDDGDASETDSDVDGDVYLICVPKFDPRAINERKRRAHARRVSSPRDIPQRTMFYSGDVISY</sequence>
<keyword evidence="2" id="KW-1185">Reference proteome</keyword>
<dbReference type="EMBL" id="KK583204">
    <property type="protein sequence ID" value="KDO29864.1"/>
    <property type="molecule type" value="Genomic_DNA"/>
</dbReference>
<accession>A0A067CGI5</accession>
<organism evidence="1 2">
    <name type="scientific">Saprolegnia parasitica (strain CBS 223.65)</name>
    <dbReference type="NCBI Taxonomy" id="695850"/>
    <lineage>
        <taxon>Eukaryota</taxon>
        <taxon>Sar</taxon>
        <taxon>Stramenopiles</taxon>
        <taxon>Oomycota</taxon>
        <taxon>Saprolegniomycetes</taxon>
        <taxon>Saprolegniales</taxon>
        <taxon>Saprolegniaceae</taxon>
        <taxon>Saprolegnia</taxon>
    </lineage>
</organism>
<reference evidence="1 2" key="1">
    <citation type="journal article" date="2013" name="PLoS Genet.">
        <title>Distinctive expansion of potential virulence genes in the genome of the oomycete fish pathogen Saprolegnia parasitica.</title>
        <authorList>
            <person name="Jiang R.H."/>
            <person name="de Bruijn I."/>
            <person name="Haas B.J."/>
            <person name="Belmonte R."/>
            <person name="Lobach L."/>
            <person name="Christie J."/>
            <person name="van den Ackerveken G."/>
            <person name="Bottin A."/>
            <person name="Bulone V."/>
            <person name="Diaz-Moreno S.M."/>
            <person name="Dumas B."/>
            <person name="Fan L."/>
            <person name="Gaulin E."/>
            <person name="Govers F."/>
            <person name="Grenville-Briggs L.J."/>
            <person name="Horner N.R."/>
            <person name="Levin J.Z."/>
            <person name="Mammella M."/>
            <person name="Meijer H.J."/>
            <person name="Morris P."/>
            <person name="Nusbaum C."/>
            <person name="Oome S."/>
            <person name="Phillips A.J."/>
            <person name="van Rooyen D."/>
            <person name="Rzeszutek E."/>
            <person name="Saraiva M."/>
            <person name="Secombes C.J."/>
            <person name="Seidl M.F."/>
            <person name="Snel B."/>
            <person name="Stassen J.H."/>
            <person name="Sykes S."/>
            <person name="Tripathy S."/>
            <person name="van den Berg H."/>
            <person name="Vega-Arreguin J.C."/>
            <person name="Wawra S."/>
            <person name="Young S.K."/>
            <person name="Zeng Q."/>
            <person name="Dieguez-Uribeondo J."/>
            <person name="Russ C."/>
            <person name="Tyler B.M."/>
            <person name="van West P."/>
        </authorList>
    </citation>
    <scope>NUCLEOTIDE SEQUENCE [LARGE SCALE GENOMIC DNA]</scope>
    <source>
        <strain evidence="1 2">CBS 223.65</strain>
    </source>
</reference>
<name>A0A067CGI5_SAPPC</name>
<protein>
    <submittedName>
        <fullName evidence="1">Uncharacterized protein</fullName>
    </submittedName>
</protein>
<dbReference type="KEGG" id="spar:SPRG_19742"/>
<dbReference type="VEuPathDB" id="FungiDB:SPRG_19742"/>
<dbReference type="Proteomes" id="UP000030745">
    <property type="component" value="Unassembled WGS sequence"/>
</dbReference>
<dbReference type="OrthoDB" id="69911at2759"/>